<dbReference type="Pfam" id="PF10107">
    <property type="entry name" value="Endonuc_Holl"/>
    <property type="match status" value="1"/>
</dbReference>
<evidence type="ECO:0000259" key="1">
    <source>
        <dbReference type="Pfam" id="PF10107"/>
    </source>
</evidence>
<dbReference type="Proteomes" id="UP000034316">
    <property type="component" value="Unassembled WGS sequence"/>
</dbReference>
<feature type="domain" description="Holliday junction resolvase-related" evidence="1">
    <location>
        <begin position="32"/>
        <end position="111"/>
    </location>
</feature>
<proteinExistence type="predicted"/>
<dbReference type="InterPro" id="IPR019287">
    <property type="entry name" value="Hday_junct_resolvase-rel_dom"/>
</dbReference>
<organism evidence="2 3">
    <name type="scientific">Berkelbacteria bacterium GW2011_GWA2_35_9</name>
    <dbReference type="NCBI Taxonomy" id="1618333"/>
    <lineage>
        <taxon>Bacteria</taxon>
        <taxon>Candidatus Berkelbacteria</taxon>
    </lineage>
</organism>
<dbReference type="STRING" id="1618333.UR93_C0002G0047"/>
<dbReference type="EMBL" id="LBRB01000002">
    <property type="protein sequence ID" value="KKP89145.1"/>
    <property type="molecule type" value="Genomic_DNA"/>
</dbReference>
<reference evidence="2 3" key="1">
    <citation type="journal article" date="2015" name="Nature">
        <title>rRNA introns, odd ribosomes, and small enigmatic genomes across a large radiation of phyla.</title>
        <authorList>
            <person name="Brown C.T."/>
            <person name="Hug L.A."/>
            <person name="Thomas B.C."/>
            <person name="Sharon I."/>
            <person name="Castelle C.J."/>
            <person name="Singh A."/>
            <person name="Wilkins M.J."/>
            <person name="Williams K.H."/>
            <person name="Banfield J.F."/>
        </authorList>
    </citation>
    <scope>NUCLEOTIDE SEQUENCE [LARGE SCALE GENOMIC DNA]</scope>
</reference>
<comment type="caution">
    <text evidence="2">The sequence shown here is derived from an EMBL/GenBank/DDBJ whole genome shotgun (WGS) entry which is preliminary data.</text>
</comment>
<evidence type="ECO:0000313" key="2">
    <source>
        <dbReference type="EMBL" id="KKP89145.1"/>
    </source>
</evidence>
<sequence>MEKMILILILLSVILFLLWRRSVKLLKSTKFAKRSLSSLYGKTTEQFMPFISNFGYDPKNFRFIGTPVDGIVFDENEIIFMEFKSAKSRLTPKQSNIKNIIDKRRVRFEERRI</sequence>
<dbReference type="AlphaFoldDB" id="A0A0G0FP04"/>
<evidence type="ECO:0000313" key="3">
    <source>
        <dbReference type="Proteomes" id="UP000034316"/>
    </source>
</evidence>
<name>A0A0G0FP04_9BACT</name>
<gene>
    <name evidence="2" type="ORF">UR93_C0002G0047</name>
</gene>
<accession>A0A0G0FP04</accession>
<protein>
    <submittedName>
        <fullName evidence="2">Holliday junction resolvase-like protein</fullName>
    </submittedName>
</protein>